<proteinExistence type="predicted"/>
<organism evidence="2 3">
    <name type="scientific">Physocladia obscura</name>
    <dbReference type="NCBI Taxonomy" id="109957"/>
    <lineage>
        <taxon>Eukaryota</taxon>
        <taxon>Fungi</taxon>
        <taxon>Fungi incertae sedis</taxon>
        <taxon>Chytridiomycota</taxon>
        <taxon>Chytridiomycota incertae sedis</taxon>
        <taxon>Chytridiomycetes</taxon>
        <taxon>Chytridiales</taxon>
        <taxon>Chytriomycetaceae</taxon>
        <taxon>Physocladia</taxon>
    </lineage>
</organism>
<dbReference type="EMBL" id="JADGJH010000084">
    <property type="protein sequence ID" value="KAJ3138822.1"/>
    <property type="molecule type" value="Genomic_DNA"/>
</dbReference>
<dbReference type="Pfam" id="PF05960">
    <property type="entry name" value="DUF885"/>
    <property type="match status" value="1"/>
</dbReference>
<protein>
    <recommendedName>
        <fullName evidence="4">DUF885 domain-containing protein</fullName>
    </recommendedName>
</protein>
<evidence type="ECO:0000313" key="3">
    <source>
        <dbReference type="Proteomes" id="UP001211907"/>
    </source>
</evidence>
<keyword evidence="1" id="KW-1133">Transmembrane helix</keyword>
<evidence type="ECO:0000256" key="1">
    <source>
        <dbReference type="SAM" id="Phobius"/>
    </source>
</evidence>
<dbReference type="Proteomes" id="UP001211907">
    <property type="component" value="Unassembled WGS sequence"/>
</dbReference>
<comment type="caution">
    <text evidence="2">The sequence shown here is derived from an EMBL/GenBank/DDBJ whole genome shotgun (WGS) entry which is preliminary data.</text>
</comment>
<accession>A0AAD5TB14</accession>
<feature type="transmembrane region" description="Helical" evidence="1">
    <location>
        <begin position="622"/>
        <end position="641"/>
    </location>
</feature>
<keyword evidence="3" id="KW-1185">Reference proteome</keyword>
<evidence type="ECO:0000313" key="2">
    <source>
        <dbReference type="EMBL" id="KAJ3138822.1"/>
    </source>
</evidence>
<name>A0AAD5TB14_9FUNG</name>
<evidence type="ECO:0008006" key="4">
    <source>
        <dbReference type="Google" id="ProtNLM"/>
    </source>
</evidence>
<dbReference type="AlphaFoldDB" id="A0AAD5TB14"/>
<gene>
    <name evidence="2" type="ORF">HK100_012151</name>
</gene>
<dbReference type="PANTHER" id="PTHR33361">
    <property type="entry name" value="GLR0591 PROTEIN"/>
    <property type="match status" value="1"/>
</dbReference>
<keyword evidence="1" id="KW-0472">Membrane</keyword>
<sequence length="644" mass="73042">MTDLIIASLNDELVDLVFLMNPFACAQFGIKRYEDKIFDLSASFALKMLTAFKTLKEKTKVFERENSKSFTKKQKDDVLFLNSAIDRNLLEIGQPGKVGFYLELSNKYTYIYEVFAVFLFFSSSNADYSHFFGPLSAIESIFAQQQLESSQDLQNYRTRLSLLPAQFDHMIDNYKSGIRRNATLNFVGITLLVKQCKQMYGSGLSFEEAAKKSGLNKPEEAANLVGERDFLVPVLSKEVLPGIKRVSDFLETVYIHHARKSDGVVDIPGAYEIGIELYTEVPYLPEEIHTIGLAEVERIEKLLEKSKIACGFNGPLKEFQGRLLDRNQNPSLYFNNREDIVPRCIEIIAESKLKMESIFTSFPNCQVKPVPDNLEASAALGQYESGTPTTGGTFTINLRLQIDKPTHQLKSLCLHEANPGHHHSISMVIEEGNQHLIRRLVLSGPYVEGWGLYSEFLGEEMGMFTSPLEYFGRLEMEMWRACRLVVDSGLHAKGWSIEQAVNYISSKVAMTHAEAVNEVNRYSAIYGQALSYKVGELKIKDLRLFAEKELAEYFNVKEFHDVTLGSGALPMAMLERVVKEWVLEKKEKVLGNNNKGDIILDITLPHEEPIVRKVYATRRWDVFSNLAILYLILILCKAVILDSF</sequence>
<dbReference type="PANTHER" id="PTHR33361:SF2">
    <property type="entry name" value="DUF885 DOMAIN-CONTAINING PROTEIN"/>
    <property type="match status" value="1"/>
</dbReference>
<dbReference type="InterPro" id="IPR010281">
    <property type="entry name" value="DUF885"/>
</dbReference>
<reference evidence="2" key="1">
    <citation type="submission" date="2020-05" db="EMBL/GenBank/DDBJ databases">
        <title>Phylogenomic resolution of chytrid fungi.</title>
        <authorList>
            <person name="Stajich J.E."/>
            <person name="Amses K."/>
            <person name="Simmons R."/>
            <person name="Seto K."/>
            <person name="Myers J."/>
            <person name="Bonds A."/>
            <person name="Quandt C.A."/>
            <person name="Barry K."/>
            <person name="Liu P."/>
            <person name="Grigoriev I."/>
            <person name="Longcore J.E."/>
            <person name="James T.Y."/>
        </authorList>
    </citation>
    <scope>NUCLEOTIDE SEQUENCE</scope>
    <source>
        <strain evidence="2">JEL0513</strain>
    </source>
</reference>
<keyword evidence="1" id="KW-0812">Transmembrane</keyword>